<dbReference type="STRING" id="479435.Kfla_1114"/>
<dbReference type="NCBIfam" id="TIGR03620">
    <property type="entry name" value="F420_MSMEG_4141"/>
    <property type="match status" value="1"/>
</dbReference>
<dbReference type="PANTHER" id="PTHR30137">
    <property type="entry name" value="LUCIFERASE-LIKE MONOOXYGENASE"/>
    <property type="match status" value="1"/>
</dbReference>
<keyword evidence="3" id="KW-1185">Reference proteome</keyword>
<reference evidence="3" key="1">
    <citation type="submission" date="2009-09" db="EMBL/GenBank/DDBJ databases">
        <title>The complete genome of Kribbella flavida DSM 17836.</title>
        <authorList>
            <consortium name="US DOE Joint Genome Institute (JGI-PGF)"/>
            <person name="Lucas S."/>
            <person name="Copeland A."/>
            <person name="Lapidus A."/>
            <person name="Glavina del Rio T."/>
            <person name="Dalin E."/>
            <person name="Tice H."/>
            <person name="Bruce D."/>
            <person name="Goodwin L."/>
            <person name="Pitluck S."/>
            <person name="Kyrpides N."/>
            <person name="Mavromatis K."/>
            <person name="Ivanova N."/>
            <person name="Saunders E."/>
            <person name="Brettin T."/>
            <person name="Detter J.C."/>
            <person name="Han C."/>
            <person name="Larimer F."/>
            <person name="Land M."/>
            <person name="Hauser L."/>
            <person name="Markowitz V."/>
            <person name="Cheng J.-F."/>
            <person name="Hugenholtz P."/>
            <person name="Woyke T."/>
            <person name="Wu D."/>
            <person name="Pukall R."/>
            <person name="Klenk H.-P."/>
            <person name="Eisen J.A."/>
        </authorList>
    </citation>
    <scope>NUCLEOTIDE SEQUENCE [LARGE SCALE GENOMIC DNA]</scope>
    <source>
        <strain evidence="3">DSM 17836 / JCM 10339 / NBRC 14399</strain>
    </source>
</reference>
<protein>
    <recommendedName>
        <fullName evidence="1">Luciferase-like domain-containing protein</fullName>
    </recommendedName>
</protein>
<evidence type="ECO:0000259" key="1">
    <source>
        <dbReference type="Pfam" id="PF00296"/>
    </source>
</evidence>
<evidence type="ECO:0000313" key="3">
    <source>
        <dbReference type="Proteomes" id="UP000007967"/>
    </source>
</evidence>
<dbReference type="HOGENOM" id="CLU_079072_0_0_11"/>
<organism evidence="2 3">
    <name type="scientific">Kribbella flavida (strain DSM 17836 / JCM 10339 / NBRC 14399)</name>
    <dbReference type="NCBI Taxonomy" id="479435"/>
    <lineage>
        <taxon>Bacteria</taxon>
        <taxon>Bacillati</taxon>
        <taxon>Actinomycetota</taxon>
        <taxon>Actinomycetes</taxon>
        <taxon>Propionibacteriales</taxon>
        <taxon>Kribbellaceae</taxon>
        <taxon>Kribbella</taxon>
    </lineage>
</organism>
<dbReference type="InterPro" id="IPR011251">
    <property type="entry name" value="Luciferase-like_dom"/>
</dbReference>
<reference evidence="2 3" key="2">
    <citation type="journal article" date="2010" name="Stand. Genomic Sci.">
        <title>Complete genome sequence of Kribbella flavida type strain (IFO 14399).</title>
        <authorList>
            <person name="Pukall R."/>
            <person name="Lapidus A."/>
            <person name="Glavina Del Rio T."/>
            <person name="Copeland A."/>
            <person name="Tice H."/>
            <person name="Cheng J.-F."/>
            <person name="Lucas S."/>
            <person name="Chen F."/>
            <person name="Nolan M."/>
            <person name="LaButti K."/>
            <person name="Pati A."/>
            <person name="Ivanova N."/>
            <person name="Mavrommatis K."/>
            <person name="Mikhailova N."/>
            <person name="Pitluck S."/>
            <person name="Bruce D."/>
            <person name="Goodwin L."/>
            <person name="Land M."/>
            <person name="Hauser L."/>
            <person name="Chang Y.-J."/>
            <person name="Jeffries C.D."/>
            <person name="Chen A."/>
            <person name="Palaniappan K."/>
            <person name="Chain P."/>
            <person name="Rohde M."/>
            <person name="Goeker M."/>
            <person name="Bristow J."/>
            <person name="Eisen J.A."/>
            <person name="Markowitz V."/>
            <person name="Hugenholtz P."/>
            <person name="Kyrpides N.C."/>
            <person name="Klenk H.-P."/>
            <person name="Brettin T."/>
        </authorList>
    </citation>
    <scope>NUCLEOTIDE SEQUENCE [LARGE SCALE GENOMIC DNA]</scope>
    <source>
        <strain evidence="3">DSM 17836 / JCM 10339 / NBRC 14399</strain>
    </source>
</reference>
<gene>
    <name evidence="2" type="ordered locus">Kfla_1114</name>
</gene>
<dbReference type="Gene3D" id="3.20.20.30">
    <property type="entry name" value="Luciferase-like domain"/>
    <property type="match status" value="1"/>
</dbReference>
<dbReference type="InterPro" id="IPR019922">
    <property type="entry name" value="Lucif-like_OxRdatse_MSMEG_4141"/>
</dbReference>
<dbReference type="InterPro" id="IPR036661">
    <property type="entry name" value="Luciferase-like_sf"/>
</dbReference>
<proteinExistence type="predicted"/>
<dbReference type="PANTHER" id="PTHR30137:SF18">
    <property type="entry name" value="CONSERVED PROTEIN"/>
    <property type="match status" value="1"/>
</dbReference>
<dbReference type="Proteomes" id="UP000007967">
    <property type="component" value="Chromosome"/>
</dbReference>
<dbReference type="eggNOG" id="COG2141">
    <property type="taxonomic scope" value="Bacteria"/>
</dbReference>
<dbReference type="EMBL" id="CP001736">
    <property type="protein sequence ID" value="ADB30218.1"/>
    <property type="molecule type" value="Genomic_DNA"/>
</dbReference>
<feature type="domain" description="Luciferase-like" evidence="1">
    <location>
        <begin position="35"/>
        <end position="135"/>
    </location>
</feature>
<dbReference type="AlphaFoldDB" id="D2Q2N7"/>
<dbReference type="KEGG" id="kfl:Kfla_1114"/>
<dbReference type="Pfam" id="PF00296">
    <property type="entry name" value="Bac_luciferase"/>
    <property type="match status" value="1"/>
</dbReference>
<dbReference type="InterPro" id="IPR050766">
    <property type="entry name" value="Bact_Lucif_Oxidored"/>
</dbReference>
<name>D2Q2N7_KRIFD</name>
<accession>D2Q2N7</accession>
<evidence type="ECO:0000313" key="2">
    <source>
        <dbReference type="EMBL" id="ADB30218.1"/>
    </source>
</evidence>
<sequence>MLRETAAPDSVNGRELTVDLGRFGIWRHEDGLSPEYAQEIERAGFGTVWIGANPKGDLALPEAMIAATDRLIVATGIINLWTVGAAEVAESYHRIARRFPGRFVLGIGIGHPETDREYASPYQTMVDYLDVLDRAGVPPDRRVLAALGPRVLRLAAARTAGAIPYLTTPQHTLQARELIGPKPLIATEQMVVLDTDVERARALGRQRVADPYLRLTNYISNLKRLGWSDADLVPDGSDALIDALVVHGDAKNVAAGLVAHLDAGANHVCAQILADDNDYLPALRSLGEALGTL</sequence>
<dbReference type="SUPFAM" id="SSF51679">
    <property type="entry name" value="Bacterial luciferase-like"/>
    <property type="match status" value="1"/>
</dbReference>
<dbReference type="GO" id="GO:0005829">
    <property type="term" value="C:cytosol"/>
    <property type="evidence" value="ECO:0007669"/>
    <property type="project" value="TreeGrafter"/>
</dbReference>
<dbReference type="GO" id="GO:0016705">
    <property type="term" value="F:oxidoreductase activity, acting on paired donors, with incorporation or reduction of molecular oxygen"/>
    <property type="evidence" value="ECO:0007669"/>
    <property type="project" value="InterPro"/>
</dbReference>